<proteinExistence type="predicted"/>
<reference evidence="2 3" key="1">
    <citation type="submission" date="2020-04" db="EMBL/GenBank/DDBJ databases">
        <title>Usitatibacter rugosus gen. nov., sp. nov. and Usitatibacter palustris sp. nov., novel members of Usitatibacteraceae fam. nov. within the order Nitrosomonadales isolated from soil.</title>
        <authorList>
            <person name="Huber K.J."/>
            <person name="Neumann-Schaal M."/>
            <person name="Geppert A."/>
            <person name="Luckner M."/>
            <person name="Wanner G."/>
            <person name="Overmann J."/>
        </authorList>
    </citation>
    <scope>NUCLEOTIDE SEQUENCE [LARGE SCALE GENOMIC DNA]</scope>
    <source>
        <strain evidence="2 3">0125_3</strain>
    </source>
</reference>
<dbReference type="Pfam" id="PF11026">
    <property type="entry name" value="DUF2721"/>
    <property type="match status" value="1"/>
</dbReference>
<dbReference type="EMBL" id="CP053069">
    <property type="protein sequence ID" value="QJR12161.1"/>
    <property type="molecule type" value="Genomic_DNA"/>
</dbReference>
<sequence>MLDSHVFDITRLIQLAVAPVFLLTAVGTIINAVINRLGRAVDRRRQLEDLVMAYEGDERDKILAELEIIALRIRLSLGSIASAVFSALLVCLLIAFTFIGAFITFDLSKVVAGLFILAMVSLTMCLLMFLREVTVAAKSGRHVVTLQDVLDARK</sequence>
<gene>
    <name evidence="2" type="ORF">DSM104443_03246</name>
</gene>
<evidence type="ECO:0000313" key="2">
    <source>
        <dbReference type="EMBL" id="QJR12161.1"/>
    </source>
</evidence>
<organism evidence="2 3">
    <name type="scientific">Usitatibacter rugosus</name>
    <dbReference type="NCBI Taxonomy" id="2732067"/>
    <lineage>
        <taxon>Bacteria</taxon>
        <taxon>Pseudomonadati</taxon>
        <taxon>Pseudomonadota</taxon>
        <taxon>Betaproteobacteria</taxon>
        <taxon>Nitrosomonadales</taxon>
        <taxon>Usitatibacteraceae</taxon>
        <taxon>Usitatibacter</taxon>
    </lineage>
</organism>
<evidence type="ECO:0008006" key="4">
    <source>
        <dbReference type="Google" id="ProtNLM"/>
    </source>
</evidence>
<keyword evidence="3" id="KW-1185">Reference proteome</keyword>
<evidence type="ECO:0000256" key="1">
    <source>
        <dbReference type="SAM" id="Phobius"/>
    </source>
</evidence>
<keyword evidence="1" id="KW-0812">Transmembrane</keyword>
<evidence type="ECO:0000313" key="3">
    <source>
        <dbReference type="Proteomes" id="UP000501534"/>
    </source>
</evidence>
<keyword evidence="1" id="KW-0472">Membrane</keyword>
<feature type="transmembrane region" description="Helical" evidence="1">
    <location>
        <begin position="110"/>
        <end position="130"/>
    </location>
</feature>
<dbReference type="Proteomes" id="UP000501534">
    <property type="component" value="Chromosome"/>
</dbReference>
<feature type="transmembrane region" description="Helical" evidence="1">
    <location>
        <begin position="12"/>
        <end position="34"/>
    </location>
</feature>
<name>A0A6M4GY03_9PROT</name>
<feature type="transmembrane region" description="Helical" evidence="1">
    <location>
        <begin position="80"/>
        <end position="104"/>
    </location>
</feature>
<dbReference type="RefSeq" id="WP_171094113.1">
    <property type="nucleotide sequence ID" value="NZ_CP053069.1"/>
</dbReference>
<protein>
    <recommendedName>
        <fullName evidence="4">DUF2721 domain-containing protein</fullName>
    </recommendedName>
</protein>
<accession>A0A6M4GY03</accession>
<dbReference type="AlphaFoldDB" id="A0A6M4GY03"/>
<dbReference type="KEGG" id="uru:DSM104443_03246"/>
<keyword evidence="1" id="KW-1133">Transmembrane helix</keyword>
<dbReference type="InterPro" id="IPR021279">
    <property type="entry name" value="DUF2721"/>
</dbReference>